<gene>
    <name evidence="9" type="ORF">GPM918_LOCUS16907</name>
    <name evidence="10" type="ORF">SRO942_LOCUS16906</name>
</gene>
<dbReference type="GO" id="GO:0046872">
    <property type="term" value="F:metal ion binding"/>
    <property type="evidence" value="ECO:0007669"/>
    <property type="project" value="UniProtKB-KW"/>
</dbReference>
<evidence type="ECO:0000256" key="5">
    <source>
        <dbReference type="ARBA" id="ARBA00022884"/>
    </source>
</evidence>
<proteinExistence type="inferred from homology"/>
<comment type="caution">
    <text evidence="9">The sequence shown here is derived from an EMBL/GenBank/DDBJ whole genome shotgun (WGS) entry which is preliminary data.</text>
</comment>
<dbReference type="InterPro" id="IPR008858">
    <property type="entry name" value="TROVE_dom"/>
</dbReference>
<dbReference type="SUPFAM" id="SSF53300">
    <property type="entry name" value="vWA-like"/>
    <property type="match status" value="1"/>
</dbReference>
<comment type="subcellular location">
    <subcellularLocation>
        <location evidence="1">Cytoplasm</location>
    </subcellularLocation>
</comment>
<dbReference type="GO" id="GO:1990904">
    <property type="term" value="C:ribonucleoprotein complex"/>
    <property type="evidence" value="ECO:0007669"/>
    <property type="project" value="UniProtKB-KW"/>
</dbReference>
<keyword evidence="5" id="KW-0694">RNA-binding</keyword>
<keyword evidence="3" id="KW-0963">Cytoplasm</keyword>
<evidence type="ECO:0000259" key="8">
    <source>
        <dbReference type="PROSITE" id="PS50988"/>
    </source>
</evidence>
<dbReference type="AlphaFoldDB" id="A0A814LHW2"/>
<keyword evidence="11" id="KW-1185">Reference proteome</keyword>
<dbReference type="PROSITE" id="PS50988">
    <property type="entry name" value="TROVE"/>
    <property type="match status" value="1"/>
</dbReference>
<dbReference type="InterPro" id="IPR040322">
    <property type="entry name" value="TROVE2"/>
</dbReference>
<sequence length="580" mass="64708">MDVHNTPQTDQLQTDQVQNSAGIYSGRTPFPLLFSPLQFYILGGFVWTVDNMQRLRRFLCLGSEGGTYYIGEKELGIENAKGVLELINEGRGEDVVAEVKKFSLEGRTSKQNPIMFVLALCAKSNNLPTKQAAYKVLGDVCRIPTHLFMFIKYAHALGQGWGRAQRNAVSAWYTTQDPSKLAMAVTKYQSREGYTHRDVLRLSHPKTTNPLLKFLFVYITKGLEKAIESLETSSSTTEATVETKTVDNSDASKNATRQIVNGLDEEANTKITTITELQVFLAAVEKAKTSTNEQELVESIRKFHLVREHMPTTILGSVAIWSALLEKMPMTAMIRNLGKMSEINLLKENSQAEKQIVERLNDQQQLRRARIHPFNLLVALETYKRGEGIKGKLKWNVNEMVKQALESAFYSSFKFVEPTNKRFCLGLDVSGSMAGAMINGSPTINAAVGSCAMCMVTVRTEPYTKVVDQSLETVMDVTRKISMGNTDCALPMMWAIDHKEDIDIFIVYTDNETWYGEIHPSGALKKYRIKMNKPQAKLIVCGMASNKFTIADPNDGGMLDIVGFDSAAPQIISQFSLGLL</sequence>
<accession>A0A814LHW2</accession>
<dbReference type="EMBL" id="CAJNOQ010004526">
    <property type="protein sequence ID" value="CAF1063537.1"/>
    <property type="molecule type" value="Genomic_DNA"/>
</dbReference>
<organism evidence="9 11">
    <name type="scientific">Didymodactylos carnosus</name>
    <dbReference type="NCBI Taxonomy" id="1234261"/>
    <lineage>
        <taxon>Eukaryota</taxon>
        <taxon>Metazoa</taxon>
        <taxon>Spiralia</taxon>
        <taxon>Gnathifera</taxon>
        <taxon>Rotifera</taxon>
        <taxon>Eurotatoria</taxon>
        <taxon>Bdelloidea</taxon>
        <taxon>Philodinida</taxon>
        <taxon>Philodinidae</taxon>
        <taxon>Didymodactylos</taxon>
    </lineage>
</organism>
<dbReference type="PANTHER" id="PTHR14202">
    <property type="entry name" value="60 KDA RIBONUCLEOPROTEIN SSA/RO"/>
    <property type="match status" value="1"/>
</dbReference>
<name>A0A814LHW2_9BILA</name>
<dbReference type="PANTHER" id="PTHR14202:SF0">
    <property type="entry name" value="RNA-BINDING PROTEIN RO60"/>
    <property type="match status" value="1"/>
</dbReference>
<dbReference type="Proteomes" id="UP000663829">
    <property type="component" value="Unassembled WGS sequence"/>
</dbReference>
<dbReference type="Pfam" id="PF25045">
    <property type="entry name" value="vWA_Ro60"/>
    <property type="match status" value="1"/>
</dbReference>
<keyword evidence="7" id="KW-0812">Transmembrane</keyword>
<keyword evidence="7" id="KW-1133">Transmembrane helix</keyword>
<evidence type="ECO:0000313" key="10">
    <source>
        <dbReference type="EMBL" id="CAF3831587.1"/>
    </source>
</evidence>
<evidence type="ECO:0000256" key="2">
    <source>
        <dbReference type="ARBA" id="ARBA00007814"/>
    </source>
</evidence>
<evidence type="ECO:0000256" key="7">
    <source>
        <dbReference type="SAM" id="Phobius"/>
    </source>
</evidence>
<evidence type="ECO:0000313" key="9">
    <source>
        <dbReference type="EMBL" id="CAF1063537.1"/>
    </source>
</evidence>
<dbReference type="SUPFAM" id="SSF140864">
    <property type="entry name" value="TROVE domain-like"/>
    <property type="match status" value="1"/>
</dbReference>
<keyword evidence="7" id="KW-0472">Membrane</keyword>
<comment type="similarity">
    <text evidence="2">Belongs to the Ro 60 kDa family.</text>
</comment>
<reference evidence="9" key="1">
    <citation type="submission" date="2021-02" db="EMBL/GenBank/DDBJ databases">
        <authorList>
            <person name="Nowell W R."/>
        </authorList>
    </citation>
    <scope>NUCLEOTIDE SEQUENCE</scope>
</reference>
<dbReference type="InterPro" id="IPR056800">
    <property type="entry name" value="vWA_Ro60"/>
</dbReference>
<evidence type="ECO:0000256" key="3">
    <source>
        <dbReference type="ARBA" id="ARBA00022490"/>
    </source>
</evidence>
<keyword evidence="6" id="KW-0687">Ribonucleoprotein</keyword>
<dbReference type="EMBL" id="CAJOBC010004526">
    <property type="protein sequence ID" value="CAF3831587.1"/>
    <property type="molecule type" value="Genomic_DNA"/>
</dbReference>
<dbReference type="Gene3D" id="3.40.50.410">
    <property type="entry name" value="von Willebrand factor, type A domain"/>
    <property type="match status" value="2"/>
</dbReference>
<dbReference type="InterPro" id="IPR036465">
    <property type="entry name" value="vWFA_dom_sf"/>
</dbReference>
<keyword evidence="4" id="KW-0479">Metal-binding</keyword>
<dbReference type="GO" id="GO:0003723">
    <property type="term" value="F:RNA binding"/>
    <property type="evidence" value="ECO:0007669"/>
    <property type="project" value="UniProtKB-KW"/>
</dbReference>
<dbReference type="InterPro" id="IPR037214">
    <property type="entry name" value="TROVE_dom_sf"/>
</dbReference>
<feature type="transmembrane region" description="Helical" evidence="7">
    <location>
        <begin position="30"/>
        <end position="49"/>
    </location>
</feature>
<evidence type="ECO:0000256" key="4">
    <source>
        <dbReference type="ARBA" id="ARBA00022723"/>
    </source>
</evidence>
<dbReference type="Proteomes" id="UP000681722">
    <property type="component" value="Unassembled WGS sequence"/>
</dbReference>
<evidence type="ECO:0000313" key="11">
    <source>
        <dbReference type="Proteomes" id="UP000663829"/>
    </source>
</evidence>
<evidence type="ECO:0000256" key="6">
    <source>
        <dbReference type="ARBA" id="ARBA00023274"/>
    </source>
</evidence>
<dbReference type="GO" id="GO:0005737">
    <property type="term" value="C:cytoplasm"/>
    <property type="evidence" value="ECO:0007669"/>
    <property type="project" value="UniProtKB-SubCell"/>
</dbReference>
<dbReference type="OrthoDB" id="6098064at2759"/>
<feature type="domain" description="TROVE" evidence="8">
    <location>
        <begin position="38"/>
        <end position="421"/>
    </location>
</feature>
<protein>
    <recommendedName>
        <fullName evidence="8">TROVE domain-containing protein</fullName>
    </recommendedName>
</protein>
<evidence type="ECO:0000256" key="1">
    <source>
        <dbReference type="ARBA" id="ARBA00004496"/>
    </source>
</evidence>
<dbReference type="Pfam" id="PF05731">
    <property type="entry name" value="TROVE"/>
    <property type="match status" value="1"/>
</dbReference>